<dbReference type="EMBL" id="JAJAPW010000005">
    <property type="protein sequence ID" value="MCB4799639.1"/>
    <property type="molecule type" value="Genomic_DNA"/>
</dbReference>
<evidence type="ECO:0000313" key="2">
    <source>
        <dbReference type="Proteomes" id="UP001139199"/>
    </source>
</evidence>
<dbReference type="InterPro" id="IPR008969">
    <property type="entry name" value="CarboxyPept-like_regulatory"/>
</dbReference>
<protein>
    <recommendedName>
        <fullName evidence="3">Carboxypeptidase-like protein</fullName>
    </recommendedName>
</protein>
<name>A0A9X1I0N1_9FLAO</name>
<dbReference type="Proteomes" id="UP001139199">
    <property type="component" value="Unassembled WGS sequence"/>
</dbReference>
<reference evidence="1" key="1">
    <citation type="submission" date="2021-10" db="EMBL/GenBank/DDBJ databases">
        <title>Tamlana sargassums sp. nov., and Tamlana laminarinivorans sp. nov., two new bacteria isolated from the brown alga.</title>
        <authorList>
            <person name="Li J."/>
        </authorList>
    </citation>
    <scope>NUCLEOTIDE SEQUENCE</scope>
    <source>
        <strain evidence="1">PT2-4</strain>
    </source>
</reference>
<comment type="caution">
    <text evidence="1">The sequence shown here is derived from an EMBL/GenBank/DDBJ whole genome shotgun (WGS) entry which is preliminary data.</text>
</comment>
<dbReference type="SUPFAM" id="SSF49464">
    <property type="entry name" value="Carboxypeptidase regulatory domain-like"/>
    <property type="match status" value="1"/>
</dbReference>
<proteinExistence type="predicted"/>
<gene>
    <name evidence="1" type="ORF">LG649_12365</name>
</gene>
<evidence type="ECO:0008006" key="3">
    <source>
        <dbReference type="Google" id="ProtNLM"/>
    </source>
</evidence>
<accession>A0A9X1I0N1</accession>
<dbReference type="AlphaFoldDB" id="A0A9X1I0N1"/>
<evidence type="ECO:0000313" key="1">
    <source>
        <dbReference type="EMBL" id="MCB4799639.1"/>
    </source>
</evidence>
<organism evidence="1 2">
    <name type="scientific">Neotamlana laminarinivorans</name>
    <dbReference type="NCBI Taxonomy" id="2883124"/>
    <lineage>
        <taxon>Bacteria</taxon>
        <taxon>Pseudomonadati</taxon>
        <taxon>Bacteroidota</taxon>
        <taxon>Flavobacteriia</taxon>
        <taxon>Flavobacteriales</taxon>
        <taxon>Flavobacteriaceae</taxon>
        <taxon>Neotamlana</taxon>
    </lineage>
</organism>
<keyword evidence="2" id="KW-1185">Reference proteome</keyword>
<sequence>MLAQNVELLGTVYSNGNVENIHVFNKTSNQYTITNQRGEFKVVAKLNDTLQFSSIQHTLKEIIITPKILNLKSIVITLEEQVNELDEVLVGNVLTGDLLSDVKNVKGKPPINFFDVGIPGYKGKIATQSERRLAEAGEFKPIMLVGLIGGGLPLNPIINGISGRTKMLKNRVKLEQKEALMQSIKARLGTLFFDAFPLDDNLKNDFFYFCSDDPLFTQSCANKPDFEILNFLKEKYEAYLNNQAINAK</sequence>